<dbReference type="Proteomes" id="UP000266183">
    <property type="component" value="Chromosome"/>
</dbReference>
<evidence type="ECO:0000256" key="1">
    <source>
        <dbReference type="SAM" id="Phobius"/>
    </source>
</evidence>
<dbReference type="KEGG" id="chk:D4L85_19805"/>
<reference evidence="3" key="1">
    <citation type="submission" date="2018-09" db="EMBL/GenBank/DDBJ databases">
        <title>Chryseolinea sp. KIS68-18 isolated from soil.</title>
        <authorList>
            <person name="Weon H.-Y."/>
            <person name="Kwon S.-W."/>
            <person name="Lee S.A."/>
        </authorList>
    </citation>
    <scope>NUCLEOTIDE SEQUENCE [LARGE SCALE GENOMIC DNA]</scope>
    <source>
        <strain evidence="3">KIS68-18</strain>
    </source>
</reference>
<protein>
    <submittedName>
        <fullName evidence="2">Uncharacterized protein</fullName>
    </submittedName>
</protein>
<keyword evidence="1" id="KW-1133">Transmembrane helix</keyword>
<dbReference type="EMBL" id="CP032382">
    <property type="protein sequence ID" value="AYB32682.1"/>
    <property type="molecule type" value="Genomic_DNA"/>
</dbReference>
<evidence type="ECO:0000313" key="2">
    <source>
        <dbReference type="EMBL" id="AYB32682.1"/>
    </source>
</evidence>
<organism evidence="2 3">
    <name type="scientific">Chryseolinea soli</name>
    <dbReference type="NCBI Taxonomy" id="2321403"/>
    <lineage>
        <taxon>Bacteria</taxon>
        <taxon>Pseudomonadati</taxon>
        <taxon>Bacteroidota</taxon>
        <taxon>Cytophagia</taxon>
        <taxon>Cytophagales</taxon>
        <taxon>Fulvivirgaceae</taxon>
        <taxon>Chryseolinea</taxon>
    </lineage>
</organism>
<feature type="transmembrane region" description="Helical" evidence="1">
    <location>
        <begin position="20"/>
        <end position="40"/>
    </location>
</feature>
<name>A0A385SPB3_9BACT</name>
<keyword evidence="3" id="KW-1185">Reference proteome</keyword>
<dbReference type="OrthoDB" id="9858460at2"/>
<gene>
    <name evidence="2" type="ORF">D4L85_19805</name>
</gene>
<sequence>MKTSHNTIKTGNRSRVRSLLAIAGVVTAILGSLVFLHDFYGNAPIKVSVPRAMATSKIINTDMLIQVTSTIWSFK</sequence>
<dbReference type="AlphaFoldDB" id="A0A385SPB3"/>
<keyword evidence="1" id="KW-0472">Membrane</keyword>
<accession>A0A385SPB3</accession>
<proteinExistence type="predicted"/>
<keyword evidence="1" id="KW-0812">Transmembrane</keyword>
<dbReference type="RefSeq" id="WP_119755933.1">
    <property type="nucleotide sequence ID" value="NZ_CP032382.1"/>
</dbReference>
<evidence type="ECO:0000313" key="3">
    <source>
        <dbReference type="Proteomes" id="UP000266183"/>
    </source>
</evidence>